<dbReference type="PANTHER" id="PTHR23122">
    <property type="entry name" value="MEMBRANE-ASSOCIATED GUANYLATE KINASE MAGUK"/>
    <property type="match status" value="1"/>
</dbReference>
<dbReference type="Gene3D" id="3.40.50.300">
    <property type="entry name" value="P-loop containing nucleotide triphosphate hydrolases"/>
    <property type="match status" value="1"/>
</dbReference>
<dbReference type="PROSITE" id="PS51022">
    <property type="entry name" value="L27"/>
    <property type="match status" value="1"/>
</dbReference>
<dbReference type="FunFam" id="2.30.42.10:FF:000088">
    <property type="entry name" value="MAGUK p55 subfamily member 5"/>
    <property type="match status" value="1"/>
</dbReference>
<dbReference type="InterPro" id="IPR036028">
    <property type="entry name" value="SH3-like_dom_sf"/>
</dbReference>
<sequence>SGDSDIQDAYVVATDDESHDNLQQLAALYKVNPVNIGEAYDNTAHTCDDSDTEDVDDEHLSTCSDPITNSPLPAHVDKTESHNCEASPVLGRDLGTPKRNVNTPMETSVVNGFGPGPGHVTGSPAMHAPGENMYVNVLGNGPHREMAIDCPENFVGSLKEPPRYPPPQSVNSSQSSLRSQHSTPSKANEAKRHANDSPAGIAAMQQPPKTGKEDHLEHRIKKYEEDLRKRKEEEQRVAQENEFLRASLRGSKKLQALQENPLANEPSSTLPSGIVNPNYVEEDDASSGGVSASKSSTLPLRERDRVVVQDVSVDELIRSLQLIHSRLTSQDDQKQIAQLMPLFQKRAFRHALQAHNKIVAFSLRSPPPTALAEATPLNDAVAQQKAVPTKTTTDDDDTEYITERASQYGEESIKIVRLQKTADPLGATVRNEGDSVIVGRIVKGGMAEKSGLLHEGDEIIEINGIDIRGKSVNDVCDLMANLTGTLTFLVVPCNEFTAPATNEVENQAELHVKAHFDYDPEDDLYIPCRELGISFQKGDILHVINQDDPNWWQAYREGEDDQTLAGLIPSRAFQEQREATKQTIVERKDKKKKHRCKCGVRRGHRKKKKQLYSADGEGDSDEVLTYEEVALCYPQPNRKRPIVLIGPPNVGRQELRQRLMESDPERFAPALPPDIASHKFVEFGEFEKNLYGTSLEAIRQVINTGKICVLNFYPQSLRILKNSDLKPYVVFIAPPRLEKLKQLRQQQGVKVTDDELKDIIEKAREMEENYIQYFDMIVCNYDLDRAYEELLEGINQLDINPQWVPGTWVT</sequence>
<dbReference type="InterPro" id="IPR050716">
    <property type="entry name" value="MAGUK"/>
</dbReference>
<dbReference type="Gene3D" id="2.30.30.40">
    <property type="entry name" value="SH3 Domains"/>
    <property type="match status" value="1"/>
</dbReference>
<dbReference type="InterPro" id="IPR036034">
    <property type="entry name" value="PDZ_sf"/>
</dbReference>
<feature type="region of interest" description="Disordered" evidence="5">
    <location>
        <begin position="259"/>
        <end position="297"/>
    </location>
</feature>
<evidence type="ECO:0000259" key="8">
    <source>
        <dbReference type="PROSITE" id="PS50106"/>
    </source>
</evidence>
<dbReference type="SMART" id="SM00326">
    <property type="entry name" value="SH3"/>
    <property type="match status" value="1"/>
</dbReference>
<feature type="compositionally biased region" description="Low complexity" evidence="5">
    <location>
        <begin position="169"/>
        <end position="185"/>
    </location>
</feature>
<dbReference type="Gene3D" id="2.30.42.10">
    <property type="match status" value="1"/>
</dbReference>
<keyword evidence="2 4" id="KW-0728">SH3 domain</keyword>
<dbReference type="SUPFAM" id="SSF50156">
    <property type="entry name" value="PDZ domain-like"/>
    <property type="match status" value="1"/>
</dbReference>
<keyword evidence="11" id="KW-1185">Reference proteome</keyword>
<feature type="domain" description="PDZ" evidence="8">
    <location>
        <begin position="415"/>
        <end position="494"/>
    </location>
</feature>
<evidence type="ECO:0000259" key="7">
    <source>
        <dbReference type="PROSITE" id="PS50052"/>
    </source>
</evidence>
<feature type="domain" description="Guanylate kinase-like" evidence="7">
    <location>
        <begin position="639"/>
        <end position="795"/>
    </location>
</feature>
<evidence type="ECO:0000256" key="3">
    <source>
        <dbReference type="ARBA" id="ARBA00022737"/>
    </source>
</evidence>
<evidence type="ECO:0000256" key="4">
    <source>
        <dbReference type="PROSITE-ProRule" id="PRU00192"/>
    </source>
</evidence>
<dbReference type="PROSITE" id="PS50106">
    <property type="entry name" value="PDZ"/>
    <property type="match status" value="1"/>
</dbReference>
<feature type="region of interest" description="Disordered" evidence="5">
    <location>
        <begin position="157"/>
        <end position="216"/>
    </location>
</feature>
<feature type="domain" description="L27" evidence="9">
    <location>
        <begin position="309"/>
        <end position="366"/>
    </location>
</feature>
<comment type="similarity">
    <text evidence="1">Belongs to the MAGUK family.</text>
</comment>
<dbReference type="SMART" id="SM00072">
    <property type="entry name" value="GuKc"/>
    <property type="match status" value="1"/>
</dbReference>
<name>A0AAD9NVF5_RIDPI</name>
<dbReference type="InterPro" id="IPR008144">
    <property type="entry name" value="Guanylate_kin-like_dom"/>
</dbReference>
<organism evidence="10 11">
    <name type="scientific">Ridgeia piscesae</name>
    <name type="common">Tubeworm</name>
    <dbReference type="NCBI Taxonomy" id="27915"/>
    <lineage>
        <taxon>Eukaryota</taxon>
        <taxon>Metazoa</taxon>
        <taxon>Spiralia</taxon>
        <taxon>Lophotrochozoa</taxon>
        <taxon>Annelida</taxon>
        <taxon>Polychaeta</taxon>
        <taxon>Sedentaria</taxon>
        <taxon>Canalipalpata</taxon>
        <taxon>Sabellida</taxon>
        <taxon>Siboglinidae</taxon>
        <taxon>Ridgeia</taxon>
    </lineage>
</organism>
<dbReference type="AlphaFoldDB" id="A0AAD9NVF5"/>
<evidence type="ECO:0000259" key="6">
    <source>
        <dbReference type="PROSITE" id="PS50002"/>
    </source>
</evidence>
<dbReference type="SMART" id="SM00228">
    <property type="entry name" value="PDZ"/>
    <property type="match status" value="1"/>
</dbReference>
<feature type="compositionally biased region" description="Low complexity" evidence="5">
    <location>
        <begin position="286"/>
        <end position="296"/>
    </location>
</feature>
<dbReference type="PROSITE" id="PS50002">
    <property type="entry name" value="SH3"/>
    <property type="match status" value="1"/>
</dbReference>
<dbReference type="Gene3D" id="1.10.287.650">
    <property type="entry name" value="L27 domain"/>
    <property type="match status" value="1"/>
</dbReference>
<dbReference type="CDD" id="cd12036">
    <property type="entry name" value="SH3_MPP5"/>
    <property type="match status" value="1"/>
</dbReference>
<dbReference type="PROSITE" id="PS50052">
    <property type="entry name" value="GUANYLATE_KINASE_2"/>
    <property type="match status" value="1"/>
</dbReference>
<dbReference type="InterPro" id="IPR027417">
    <property type="entry name" value="P-loop_NTPase"/>
</dbReference>
<evidence type="ECO:0000259" key="9">
    <source>
        <dbReference type="PROSITE" id="PS51022"/>
    </source>
</evidence>
<accession>A0AAD9NVF5</accession>
<evidence type="ECO:0000256" key="2">
    <source>
        <dbReference type="ARBA" id="ARBA00022443"/>
    </source>
</evidence>
<dbReference type="EMBL" id="JAODUO010000412">
    <property type="protein sequence ID" value="KAK2181074.1"/>
    <property type="molecule type" value="Genomic_DNA"/>
</dbReference>
<dbReference type="Proteomes" id="UP001209878">
    <property type="component" value="Unassembled WGS sequence"/>
</dbReference>
<dbReference type="CDD" id="cd06798">
    <property type="entry name" value="PDZ_MPP5-like"/>
    <property type="match status" value="1"/>
</dbReference>
<dbReference type="InterPro" id="IPR008145">
    <property type="entry name" value="GK/Ca_channel_bsu"/>
</dbReference>
<keyword evidence="3" id="KW-0677">Repeat</keyword>
<evidence type="ECO:0000313" key="10">
    <source>
        <dbReference type="EMBL" id="KAK2181074.1"/>
    </source>
</evidence>
<evidence type="ECO:0000256" key="5">
    <source>
        <dbReference type="SAM" id="MobiDB-lite"/>
    </source>
</evidence>
<reference evidence="10" key="1">
    <citation type="journal article" date="2023" name="Mol. Biol. Evol.">
        <title>Third-Generation Sequencing Reveals the Adaptive Role of the Epigenome in Three Deep-Sea Polychaetes.</title>
        <authorList>
            <person name="Perez M."/>
            <person name="Aroh O."/>
            <person name="Sun Y."/>
            <person name="Lan Y."/>
            <person name="Juniper S.K."/>
            <person name="Young C.R."/>
            <person name="Angers B."/>
            <person name="Qian P.Y."/>
        </authorList>
    </citation>
    <scope>NUCLEOTIDE SEQUENCE</scope>
    <source>
        <strain evidence="10">R07B-5</strain>
    </source>
</reference>
<dbReference type="SUPFAM" id="SSF52540">
    <property type="entry name" value="P-loop containing nucleoside triphosphate hydrolases"/>
    <property type="match status" value="1"/>
</dbReference>
<dbReference type="Pfam" id="PF00595">
    <property type="entry name" value="PDZ"/>
    <property type="match status" value="1"/>
</dbReference>
<proteinExistence type="inferred from homology"/>
<comment type="caution">
    <text evidence="10">The sequence shown here is derived from an EMBL/GenBank/DDBJ whole genome shotgun (WGS) entry which is preliminary data.</text>
</comment>
<feature type="domain" description="SH3" evidence="6">
    <location>
        <begin position="507"/>
        <end position="578"/>
    </location>
</feature>
<dbReference type="InterPro" id="IPR001452">
    <property type="entry name" value="SH3_domain"/>
</dbReference>
<dbReference type="InterPro" id="IPR035601">
    <property type="entry name" value="MPP5_SH3"/>
</dbReference>
<gene>
    <name evidence="10" type="ORF">NP493_413g02049</name>
</gene>
<evidence type="ECO:0000313" key="11">
    <source>
        <dbReference type="Proteomes" id="UP001209878"/>
    </source>
</evidence>
<evidence type="ECO:0000256" key="1">
    <source>
        <dbReference type="ARBA" id="ARBA00007014"/>
    </source>
</evidence>
<dbReference type="SUPFAM" id="SSF50044">
    <property type="entry name" value="SH3-domain"/>
    <property type="match status" value="1"/>
</dbReference>
<dbReference type="Pfam" id="PF07653">
    <property type="entry name" value="SH3_2"/>
    <property type="match status" value="1"/>
</dbReference>
<dbReference type="Pfam" id="PF00625">
    <property type="entry name" value="Guanylate_kin"/>
    <property type="match status" value="1"/>
</dbReference>
<dbReference type="InterPro" id="IPR001478">
    <property type="entry name" value="PDZ"/>
</dbReference>
<dbReference type="InterPro" id="IPR004172">
    <property type="entry name" value="L27_dom"/>
</dbReference>
<feature type="non-terminal residue" evidence="10">
    <location>
        <position position="1"/>
    </location>
</feature>
<protein>
    <submittedName>
        <fullName evidence="10">Uncharacterized protein</fullName>
    </submittedName>
</protein>